<dbReference type="InterPro" id="IPR011763">
    <property type="entry name" value="COA_CT_C"/>
</dbReference>
<dbReference type="CDD" id="cd06850">
    <property type="entry name" value="biotinyl_domain"/>
    <property type="match status" value="1"/>
</dbReference>
<dbReference type="PROSITE" id="PS00866">
    <property type="entry name" value="CPSASE_1"/>
    <property type="match status" value="1"/>
</dbReference>
<accession>A0ABU8LZB9</accession>
<feature type="domain" description="ATP-grasp" evidence="13">
    <location>
        <begin position="139"/>
        <end position="337"/>
    </location>
</feature>
<feature type="compositionally biased region" description="Basic and acidic residues" evidence="11">
    <location>
        <begin position="1578"/>
        <end position="1589"/>
    </location>
</feature>
<feature type="domain" description="Biotin carboxylation" evidence="14">
    <location>
        <begin position="7"/>
        <end position="473"/>
    </location>
</feature>
<dbReference type="SUPFAM" id="SSF51230">
    <property type="entry name" value="Single hybrid motif"/>
    <property type="match status" value="1"/>
</dbReference>
<dbReference type="SMART" id="SM00878">
    <property type="entry name" value="Biotin_carb_C"/>
    <property type="match status" value="1"/>
</dbReference>
<evidence type="ECO:0000256" key="9">
    <source>
        <dbReference type="ARBA" id="ARBA00023267"/>
    </source>
</evidence>
<evidence type="ECO:0000256" key="1">
    <source>
        <dbReference type="ARBA" id="ARBA00001953"/>
    </source>
</evidence>
<dbReference type="InterPro" id="IPR034733">
    <property type="entry name" value="AcCoA_carboxyl_beta"/>
</dbReference>
<dbReference type="Pfam" id="PF00289">
    <property type="entry name" value="Biotin_carb_N"/>
    <property type="match status" value="1"/>
</dbReference>
<evidence type="ECO:0000256" key="7">
    <source>
        <dbReference type="ARBA" id="ARBA00023098"/>
    </source>
</evidence>
<evidence type="ECO:0000259" key="15">
    <source>
        <dbReference type="PROSITE" id="PS50989"/>
    </source>
</evidence>
<organism evidence="16 17">
    <name type="scientific">Actinomycetospora flava</name>
    <dbReference type="NCBI Taxonomy" id="3129232"/>
    <lineage>
        <taxon>Bacteria</taxon>
        <taxon>Bacillati</taxon>
        <taxon>Actinomycetota</taxon>
        <taxon>Actinomycetes</taxon>
        <taxon>Pseudonocardiales</taxon>
        <taxon>Pseudonocardiaceae</taxon>
        <taxon>Actinomycetospora</taxon>
    </lineage>
</organism>
<keyword evidence="2" id="KW-0444">Lipid biosynthesis</keyword>
<dbReference type="InterPro" id="IPR011053">
    <property type="entry name" value="Single_hybrid_motif"/>
</dbReference>
<proteinExistence type="predicted"/>
<dbReference type="InterPro" id="IPR000089">
    <property type="entry name" value="Biotin_lipoyl"/>
</dbReference>
<dbReference type="SUPFAM" id="SSF51246">
    <property type="entry name" value="Rudiment single hybrid motif"/>
    <property type="match status" value="1"/>
</dbReference>
<dbReference type="PROSITE" id="PS50975">
    <property type="entry name" value="ATP_GRASP"/>
    <property type="match status" value="1"/>
</dbReference>
<evidence type="ECO:0000256" key="8">
    <source>
        <dbReference type="ARBA" id="ARBA00023160"/>
    </source>
</evidence>
<comment type="caution">
    <text evidence="16">The sequence shown here is derived from an EMBL/GenBank/DDBJ whole genome shotgun (WGS) entry which is preliminary data.</text>
</comment>
<dbReference type="Gene3D" id="3.90.226.10">
    <property type="entry name" value="2-enoyl-CoA Hydratase, Chain A, domain 1"/>
    <property type="match status" value="2"/>
</dbReference>
<evidence type="ECO:0000259" key="14">
    <source>
        <dbReference type="PROSITE" id="PS50979"/>
    </source>
</evidence>
<evidence type="ECO:0000256" key="11">
    <source>
        <dbReference type="SAM" id="MobiDB-lite"/>
    </source>
</evidence>
<feature type="compositionally biased region" description="Low complexity" evidence="11">
    <location>
        <begin position="1889"/>
        <end position="1900"/>
    </location>
</feature>
<keyword evidence="7" id="KW-0443">Lipid metabolism</keyword>
<name>A0ABU8LZB9_9PSEU</name>
<dbReference type="PANTHER" id="PTHR18866:SF127">
    <property type="match status" value="1"/>
</dbReference>
<dbReference type="PROSITE" id="PS50989">
    <property type="entry name" value="COA_CT_CTER"/>
    <property type="match status" value="1"/>
</dbReference>
<dbReference type="PROSITE" id="PS00867">
    <property type="entry name" value="CPSASE_2"/>
    <property type="match status" value="1"/>
</dbReference>
<evidence type="ECO:0000256" key="3">
    <source>
        <dbReference type="ARBA" id="ARBA00022598"/>
    </source>
</evidence>
<dbReference type="Pfam" id="PF08326">
    <property type="entry name" value="ACC_central"/>
    <property type="match status" value="1"/>
</dbReference>
<dbReference type="EMBL" id="JBBEGM010000001">
    <property type="protein sequence ID" value="MEJ2859889.1"/>
    <property type="molecule type" value="Genomic_DNA"/>
</dbReference>
<dbReference type="PANTHER" id="PTHR18866">
    <property type="entry name" value="CARBOXYLASE:PYRUVATE/ACETYL-COA/PROPIONYL-COA CARBOXYLASE"/>
    <property type="match status" value="1"/>
</dbReference>
<feature type="domain" description="CoA carboxyltransferase C-terminal" evidence="15">
    <location>
        <begin position="1579"/>
        <end position="1884"/>
    </location>
</feature>
<dbReference type="InterPro" id="IPR013537">
    <property type="entry name" value="AcCoA_COase_cen"/>
</dbReference>
<sequence>MSAPPRPFQRLAIVNRGEPAMRLINAVREWNVENDGVLPPIRTIAVHTAVDRHAMAVREADEAVLIGPDDPDDMGPVPYLDLPELERALVACRADAVWPGWGFVSERAEFAALCERLGITFVGPTSETMQRLGDKIESKRIAESVGVPMAPWSGGPVADVDAAREAAEKIGFPLMVKATAGGGGRGIRFVARAEDLDDSFTRASAEGERTAGDGTVFLEGAVRGGRHVEVQVVADGAGGVVTLGVRDCSVQRRNQKVLEESASTALDAEQDRLLRQSAADLARAAGYVNAGTVEFLYDPANEVLSFMEVNTRLQVEHPVTEAVTGVDVVKLQLHVAMGGSLAEVLGDVDPIRPPASGHAIEARLTAEDPERGFAPAPGAIRHLVLPAGPGIRVDTGVATGDVIPPQYDSMIAKVIAWGRTRDEARARLARAIRQTAVVVEGGTTNKAFLLDLLSRPEVIGGTADTTWLDTMMADGYTPPRRVDIALLAAAVEAHEAHEFRQQGRLFLSAERGRPEVGHEVWHQVDVRVVGESYRLRVARTRPSHYRVVLEGDGDGSGVDVVVERSGRFERRLTVGGRTFGVLSVAQGPDYLVEVDGAVHRIAGGEAGLVRAPAPAMVVSIPVSPGDTVAEGDTVAVVESMKLETALRAPVSGRVAEVLVDANTQVEGGSRLVRLEPDADDPGGSTGEERVSLAALASPLPDAERSGAGPLMSEDERADARTRARDALAALRALVLGYDVDERETTPLLEALDRAREELPADDRDLLADEMSILRIVADLSALSRNRRLEGGPGELDDTAVDEESTRNPQEYFYAYLRSRDADAEVLPESFRLKLARALEHYGVPDLGAAPELLGPALYRMFLAHRRAGAHQPVVAALLRARLRAPESVHADGSDGGEAYRTVLDHLVAATQVRHPQIGDLARQVRFRCFDAPLIESEREQTQERVRAELDALSGDPATRRRQIDEIVASGEPILGLFSERHHAVMLEVMTRRYYGLIRDVGDVQVDEHLGRPLLTARYTHDGDSYVVVATVATVDQPDGATAPATVSTDLHRLIEALPDGDTVLVDLYVTSPRGPEAPDGPEERATRIRDSIGTIPAAVGRVTVGIRGTVHDGDHGGAATSWFTFRPDDAHAPVEDRTLRGLHPMVAERLGLWRLRDFELTRLPSATDVHLFHAQGRNVPEDRRLIVTGDVRDLTILRGDDGAVRALPQVEAVLDAALDSLRSARAADAELAALRWNRVLLYVWPLVEVPLAELDGIVRTLAPRTESLGIEQVMVRFRTPDGEFLLRMSRPPGAGLTLRVTAPPTGPMGELDAYTQKVIKAARRGALYPYELVPLLTRSPDPGGEAGTFTEYDIDPGTLAPVPVDRAPGSNTANFVLGMVTTPTVRQPEGLTRVVLLGDPTRALGAIAEPECRRVLAAIDLAREHGVPIEWYAVSAGAKIAMDSGTENMDWISRVLRAIIDFTQDGGEINVVVTGINVGAQPYWNAEATMLMHTRGILVMTPDSAMVLTGKQSLDYSGGVSAEDNYGIGGYDRIMGPNGEAQYWAPDLSGAVDVLLAHYRHTYVVPGERFPRPAPTHDPVERDVRSAPHHGDGFTVLGEIFDPASNAERKKPFDIRSLMSGVADTDHPTLERWADMQAAESVVVLDAHLGGQPVELIGIESKPLPRRGPPPVDGPSQWTAGTLFPRSSKKTARAINAASGNRPVVVLANLSGFDGSPESLRGLQLEYGAEIGRAVVNFDGPIVFCVVSRYHGGAFVVFSGTLNDEMEVAAVEGSYASVIGGAPAAAVVFSGEVAKRTAADPRVADLESRISERLERGEDVAELRGELAGVRPVVRSEKLGEVADEFDTKHSVARAQEMGSVHAIVDPERLRPYLVDAVRRGMEKTLARGASGSASGSASSEVLSQS</sequence>
<evidence type="ECO:0000259" key="12">
    <source>
        <dbReference type="PROSITE" id="PS50968"/>
    </source>
</evidence>
<dbReference type="PROSITE" id="PS50979">
    <property type="entry name" value="BC"/>
    <property type="match status" value="1"/>
</dbReference>
<dbReference type="InterPro" id="IPR011054">
    <property type="entry name" value="Rudment_hybrid_motif"/>
</dbReference>
<feature type="region of interest" description="Disordered" evidence="11">
    <location>
        <begin position="1886"/>
        <end position="1906"/>
    </location>
</feature>
<dbReference type="PROSITE" id="PS50968">
    <property type="entry name" value="BIOTINYL_LIPOYL"/>
    <property type="match status" value="1"/>
</dbReference>
<dbReference type="GO" id="GO:0016740">
    <property type="term" value="F:transferase activity"/>
    <property type="evidence" value="ECO:0007669"/>
    <property type="project" value="UniProtKB-KW"/>
</dbReference>
<keyword evidence="6 10" id="KW-0067">ATP-binding</keyword>
<dbReference type="InterPro" id="IPR016185">
    <property type="entry name" value="PreATP-grasp_dom_sf"/>
</dbReference>
<evidence type="ECO:0000256" key="5">
    <source>
        <dbReference type="ARBA" id="ARBA00022832"/>
    </source>
</evidence>
<dbReference type="Pfam" id="PF00364">
    <property type="entry name" value="Biotin_lipoyl"/>
    <property type="match status" value="1"/>
</dbReference>
<evidence type="ECO:0000313" key="17">
    <source>
        <dbReference type="Proteomes" id="UP001369736"/>
    </source>
</evidence>
<feature type="region of interest" description="Disordered" evidence="11">
    <location>
        <begin position="669"/>
        <end position="688"/>
    </location>
</feature>
<evidence type="ECO:0000259" key="13">
    <source>
        <dbReference type="PROSITE" id="PS50975"/>
    </source>
</evidence>
<dbReference type="InterPro" id="IPR050856">
    <property type="entry name" value="Biotin_carboxylase_complex"/>
</dbReference>
<dbReference type="Pfam" id="PF02785">
    <property type="entry name" value="Biotin_carb_C"/>
    <property type="match status" value="1"/>
</dbReference>
<keyword evidence="9" id="KW-0092">Biotin</keyword>
<dbReference type="Pfam" id="PF02786">
    <property type="entry name" value="CPSase_L_D2"/>
    <property type="match status" value="1"/>
</dbReference>
<dbReference type="RefSeq" id="WP_337698933.1">
    <property type="nucleotide sequence ID" value="NZ_JBBEGM010000001.1"/>
</dbReference>
<dbReference type="Proteomes" id="UP001369736">
    <property type="component" value="Unassembled WGS sequence"/>
</dbReference>
<dbReference type="SUPFAM" id="SSF56059">
    <property type="entry name" value="Glutathione synthetase ATP-binding domain-like"/>
    <property type="match status" value="1"/>
</dbReference>
<keyword evidence="16" id="KW-0808">Transferase</keyword>
<dbReference type="Gene3D" id="2.40.50.100">
    <property type="match status" value="1"/>
</dbReference>
<evidence type="ECO:0000256" key="2">
    <source>
        <dbReference type="ARBA" id="ARBA00022516"/>
    </source>
</evidence>
<dbReference type="Gene3D" id="3.30.470.20">
    <property type="entry name" value="ATP-grasp fold, B domain"/>
    <property type="match status" value="1"/>
</dbReference>
<dbReference type="Pfam" id="PF01039">
    <property type="entry name" value="Carboxyl_trans"/>
    <property type="match status" value="1"/>
</dbReference>
<dbReference type="SUPFAM" id="SSF52440">
    <property type="entry name" value="PreATP-grasp domain"/>
    <property type="match status" value="1"/>
</dbReference>
<reference evidence="16 17" key="1">
    <citation type="submission" date="2024-03" db="EMBL/GenBank/DDBJ databases">
        <title>Actinomycetospora sp. OC33-EN07, a novel actinomycete isolated from wild orchid (Aerides multiflora).</title>
        <authorList>
            <person name="Suriyachadkun C."/>
        </authorList>
    </citation>
    <scope>NUCLEOTIDE SEQUENCE [LARGE SCALE GENOMIC DNA]</scope>
    <source>
        <strain evidence="16 17">OC33-EN07</strain>
    </source>
</reference>
<dbReference type="InterPro" id="IPR005479">
    <property type="entry name" value="CPAse_ATP-bd"/>
</dbReference>
<dbReference type="InterPro" id="IPR029045">
    <property type="entry name" value="ClpP/crotonase-like_dom_sf"/>
</dbReference>
<comment type="cofactor">
    <cofactor evidence="1">
        <name>biotin</name>
        <dbReference type="ChEBI" id="CHEBI:57586"/>
    </cofactor>
</comment>
<gene>
    <name evidence="16" type="ORF">WCD58_01905</name>
</gene>
<feature type="region of interest" description="Disordered" evidence="11">
    <location>
        <begin position="1570"/>
        <end position="1589"/>
    </location>
</feature>
<evidence type="ECO:0000256" key="4">
    <source>
        <dbReference type="ARBA" id="ARBA00022741"/>
    </source>
</evidence>
<dbReference type="InterPro" id="IPR005481">
    <property type="entry name" value="BC-like_N"/>
</dbReference>
<keyword evidence="4 10" id="KW-0547">Nucleotide-binding</keyword>
<evidence type="ECO:0000256" key="10">
    <source>
        <dbReference type="PROSITE-ProRule" id="PRU00409"/>
    </source>
</evidence>
<dbReference type="SUPFAM" id="SSF52096">
    <property type="entry name" value="ClpP/crotonase"/>
    <property type="match status" value="2"/>
</dbReference>
<keyword evidence="5" id="KW-0276">Fatty acid metabolism</keyword>
<feature type="domain" description="Lipoyl-binding" evidence="12">
    <location>
        <begin position="599"/>
        <end position="675"/>
    </location>
</feature>
<evidence type="ECO:0000313" key="16">
    <source>
        <dbReference type="EMBL" id="MEJ2859889.1"/>
    </source>
</evidence>
<feature type="region of interest" description="Disordered" evidence="11">
    <location>
        <begin position="696"/>
        <end position="718"/>
    </location>
</feature>
<protein>
    <submittedName>
        <fullName evidence="16">Carboxyl transferase domain-containing protein</fullName>
    </submittedName>
</protein>
<evidence type="ECO:0000256" key="6">
    <source>
        <dbReference type="ARBA" id="ARBA00022840"/>
    </source>
</evidence>
<keyword evidence="17" id="KW-1185">Reference proteome</keyword>
<dbReference type="InterPro" id="IPR011764">
    <property type="entry name" value="Biotin_carboxylation_dom"/>
</dbReference>
<dbReference type="InterPro" id="IPR011761">
    <property type="entry name" value="ATP-grasp"/>
</dbReference>
<keyword evidence="3" id="KW-0436">Ligase</keyword>
<dbReference type="InterPro" id="IPR005482">
    <property type="entry name" value="Biotin_COase_C"/>
</dbReference>
<keyword evidence="8" id="KW-0275">Fatty acid biosynthesis</keyword>